<dbReference type="FunFam" id="3.40.30.10:FF:000014">
    <property type="entry name" value="Tau class glutathione S-transferase"/>
    <property type="match status" value="1"/>
</dbReference>
<dbReference type="Gene3D" id="1.20.1050.10">
    <property type="match status" value="1"/>
</dbReference>
<evidence type="ECO:0000259" key="6">
    <source>
        <dbReference type="PROSITE" id="PS50405"/>
    </source>
</evidence>
<evidence type="ECO:0000313" key="8">
    <source>
        <dbReference type="Proteomes" id="UP001417504"/>
    </source>
</evidence>
<comment type="function">
    <text evidence="3">Is involved in the conjugation of reduced glutathione to a wide number of exogenous and endogenous hydrophobic electrophiles.</text>
</comment>
<feature type="region of interest" description="Disordered" evidence="4">
    <location>
        <begin position="171"/>
        <end position="192"/>
    </location>
</feature>
<dbReference type="SFLD" id="SFLDG01152">
    <property type="entry name" value="Main.3:_Omega-_and_Tau-like"/>
    <property type="match status" value="1"/>
</dbReference>
<keyword evidence="3" id="KW-0963">Cytoplasm</keyword>
<dbReference type="EMBL" id="JBBNAE010000001">
    <property type="protein sequence ID" value="KAK9152970.1"/>
    <property type="molecule type" value="Genomic_DNA"/>
</dbReference>
<dbReference type="PANTHER" id="PTHR11260:SF781">
    <property type="entry name" value="GLUTATHIONE S-TRANSFERASE U19"/>
    <property type="match status" value="1"/>
</dbReference>
<sequence>MAEESSSLTLLDFWPSPYGIRVRLALSLKDIPYTYKEEDLQNKSPLLLNSNPVHKQIPVLIHNDKPVSESLIIIQYIDETWPHNPPKLMPDDPYERAQARFWADYVDKNVYKLGRRVCLSKGDEERERERARGELCECLKVLEGVLGEREYFGGGGVGLVDVCGVPEVDGVGEEVRGGGESGEGGARAGEDL</sequence>
<dbReference type="PROSITE" id="PS50404">
    <property type="entry name" value="GST_NTER"/>
    <property type="match status" value="1"/>
</dbReference>
<dbReference type="Gene3D" id="3.40.30.10">
    <property type="entry name" value="Glutaredoxin"/>
    <property type="match status" value="1"/>
</dbReference>
<dbReference type="SFLD" id="SFLDG00358">
    <property type="entry name" value="Main_(cytGST)"/>
    <property type="match status" value="1"/>
</dbReference>
<gene>
    <name evidence="7" type="ORF">Sjap_000450</name>
</gene>
<dbReference type="AlphaFoldDB" id="A0AAP0KKM9"/>
<dbReference type="GO" id="GO:0005829">
    <property type="term" value="C:cytosol"/>
    <property type="evidence" value="ECO:0007669"/>
    <property type="project" value="UniProtKB-SubCell"/>
</dbReference>
<dbReference type="PROSITE" id="PS50405">
    <property type="entry name" value="GST_CTER"/>
    <property type="match status" value="1"/>
</dbReference>
<dbReference type="PANTHER" id="PTHR11260">
    <property type="entry name" value="GLUTATHIONE S-TRANSFERASE, GST, SUPERFAMILY, GST DOMAIN CONTAINING"/>
    <property type="match status" value="1"/>
</dbReference>
<evidence type="ECO:0000256" key="2">
    <source>
        <dbReference type="ARBA" id="ARBA00047960"/>
    </source>
</evidence>
<dbReference type="Proteomes" id="UP001417504">
    <property type="component" value="Unassembled WGS sequence"/>
</dbReference>
<dbReference type="EC" id="2.5.1.18" evidence="3"/>
<protein>
    <recommendedName>
        <fullName evidence="3">Glutathione S-transferase</fullName>
        <ecNumber evidence="3">2.5.1.18</ecNumber>
    </recommendedName>
</protein>
<comment type="similarity">
    <text evidence="3">Belongs to the GST superfamily.</text>
</comment>
<dbReference type="InterPro" id="IPR036249">
    <property type="entry name" value="Thioredoxin-like_sf"/>
</dbReference>
<feature type="compositionally biased region" description="Gly residues" evidence="4">
    <location>
        <begin position="178"/>
        <end position="192"/>
    </location>
</feature>
<accession>A0AAP0KKM9</accession>
<feature type="domain" description="GST C-terminal" evidence="6">
    <location>
        <begin position="92"/>
        <end position="192"/>
    </location>
</feature>
<keyword evidence="8" id="KW-1185">Reference proteome</keyword>
<dbReference type="Pfam" id="PF02798">
    <property type="entry name" value="GST_N"/>
    <property type="match status" value="1"/>
</dbReference>
<reference evidence="7 8" key="1">
    <citation type="submission" date="2024-01" db="EMBL/GenBank/DDBJ databases">
        <title>Genome assemblies of Stephania.</title>
        <authorList>
            <person name="Yang L."/>
        </authorList>
    </citation>
    <scope>NUCLEOTIDE SEQUENCE [LARGE SCALE GENOMIC DNA]</scope>
    <source>
        <strain evidence="7">QJT</strain>
        <tissue evidence="7">Leaf</tissue>
    </source>
</reference>
<dbReference type="SFLD" id="SFLDS00019">
    <property type="entry name" value="Glutathione_Transferase_(cytos"/>
    <property type="match status" value="1"/>
</dbReference>
<feature type="domain" description="GST N-terminal" evidence="5">
    <location>
        <begin position="6"/>
        <end position="85"/>
    </location>
</feature>
<evidence type="ECO:0000313" key="7">
    <source>
        <dbReference type="EMBL" id="KAK9152970.1"/>
    </source>
</evidence>
<dbReference type="CDD" id="cd03058">
    <property type="entry name" value="GST_N_Tau"/>
    <property type="match status" value="1"/>
</dbReference>
<dbReference type="InterPro" id="IPR036282">
    <property type="entry name" value="Glutathione-S-Trfase_C_sf"/>
</dbReference>
<evidence type="ECO:0000259" key="5">
    <source>
        <dbReference type="PROSITE" id="PS50404"/>
    </source>
</evidence>
<evidence type="ECO:0000256" key="1">
    <source>
        <dbReference type="ARBA" id="ARBA00022679"/>
    </source>
</evidence>
<comment type="caution">
    <text evidence="7">The sequence shown here is derived from an EMBL/GenBank/DDBJ whole genome shotgun (WGS) entry which is preliminary data.</text>
</comment>
<dbReference type="SUPFAM" id="SSF47616">
    <property type="entry name" value="GST C-terminal domain-like"/>
    <property type="match status" value="1"/>
</dbReference>
<comment type="subcellular location">
    <subcellularLocation>
        <location evidence="3">Cytoplasm</location>
        <location evidence="3">Cytosol</location>
    </subcellularLocation>
</comment>
<evidence type="ECO:0000256" key="4">
    <source>
        <dbReference type="SAM" id="MobiDB-lite"/>
    </source>
</evidence>
<comment type="catalytic activity">
    <reaction evidence="2 3">
        <text>RX + glutathione = an S-substituted glutathione + a halide anion + H(+)</text>
        <dbReference type="Rhea" id="RHEA:16437"/>
        <dbReference type="ChEBI" id="CHEBI:15378"/>
        <dbReference type="ChEBI" id="CHEBI:16042"/>
        <dbReference type="ChEBI" id="CHEBI:17792"/>
        <dbReference type="ChEBI" id="CHEBI:57925"/>
        <dbReference type="ChEBI" id="CHEBI:90779"/>
        <dbReference type="EC" id="2.5.1.18"/>
    </reaction>
</comment>
<dbReference type="InterPro" id="IPR040079">
    <property type="entry name" value="Glutathione_S-Trfase"/>
</dbReference>
<evidence type="ECO:0000256" key="3">
    <source>
        <dbReference type="RuleBase" id="RU369102"/>
    </source>
</evidence>
<dbReference type="SUPFAM" id="SSF52833">
    <property type="entry name" value="Thioredoxin-like"/>
    <property type="match status" value="1"/>
</dbReference>
<dbReference type="GO" id="GO:0004364">
    <property type="term" value="F:glutathione transferase activity"/>
    <property type="evidence" value="ECO:0007669"/>
    <property type="project" value="UniProtKB-UniRule"/>
</dbReference>
<dbReference type="GO" id="GO:0006749">
    <property type="term" value="P:glutathione metabolic process"/>
    <property type="evidence" value="ECO:0007669"/>
    <property type="project" value="TreeGrafter"/>
</dbReference>
<organism evidence="7 8">
    <name type="scientific">Stephania japonica</name>
    <dbReference type="NCBI Taxonomy" id="461633"/>
    <lineage>
        <taxon>Eukaryota</taxon>
        <taxon>Viridiplantae</taxon>
        <taxon>Streptophyta</taxon>
        <taxon>Embryophyta</taxon>
        <taxon>Tracheophyta</taxon>
        <taxon>Spermatophyta</taxon>
        <taxon>Magnoliopsida</taxon>
        <taxon>Ranunculales</taxon>
        <taxon>Menispermaceae</taxon>
        <taxon>Menispermoideae</taxon>
        <taxon>Cissampelideae</taxon>
        <taxon>Stephania</taxon>
    </lineage>
</organism>
<proteinExistence type="inferred from homology"/>
<dbReference type="InterPro" id="IPR004045">
    <property type="entry name" value="Glutathione_S-Trfase_N"/>
</dbReference>
<dbReference type="InterPro" id="IPR045073">
    <property type="entry name" value="Omega/Tau-like"/>
</dbReference>
<keyword evidence="1 3" id="KW-0808">Transferase</keyword>
<dbReference type="InterPro" id="IPR010987">
    <property type="entry name" value="Glutathione-S-Trfase_C-like"/>
</dbReference>
<name>A0AAP0KKM9_9MAGN</name>